<dbReference type="RefSeq" id="WP_257465377.1">
    <property type="nucleotide sequence ID" value="NZ_BAABXP010000002.1"/>
</dbReference>
<feature type="transmembrane region" description="Helical" evidence="1">
    <location>
        <begin position="375"/>
        <end position="391"/>
    </location>
</feature>
<feature type="transmembrane region" description="Helical" evidence="1">
    <location>
        <begin position="12"/>
        <end position="31"/>
    </location>
</feature>
<sequence>MQLAIPKIPRKHMLFSIMYFCTMLILLLDQLDTAPGTVYLRKIKYVYIGVMFLDWIKRRIESREKKNKICSSNIVFFLLIVHTVLFGYIFTKDNLLDLIYPNAREELIFLIFVFLTLSYVRDHDCILLFVGLTYGAVTCQLGWAAITHLNNFVNPLAFLRVFSSSGRYRASFGFIHYGYTGNFCLLGLITSLCIFDNWRIHGLINKKRTLIKEMCIVDFFIICMMLSSAARSAILSFMMLLIVYITIWGLSGEHLIKYKRQIWIVGVGVALLFLVIGVYGGVFSYIWEGSNRDLNVEINYPAFQKVGNLWTGMGYVDNSRFAHYDETFGVMTSSLDMYYLYIFFTTGVIGSILIGTAIVYMFYRVIRYYKWINQSIFVFSLTVSWLFYAYWQCSLFNYRFLSSMVYMIIIFFYIDQSSYIRYRVRNKNGRS</sequence>
<gene>
    <name evidence="2" type="ORF">ABID24_003135</name>
</gene>
<feature type="transmembrane region" description="Helical" evidence="1">
    <location>
        <begin position="210"/>
        <end position="227"/>
    </location>
</feature>
<reference evidence="2 3" key="1">
    <citation type="submission" date="2024-06" db="EMBL/GenBank/DDBJ databases">
        <title>Genomic Encyclopedia of Type Strains, Phase IV (KMG-IV): sequencing the most valuable type-strain genomes for metagenomic binning, comparative biology and taxonomic classification.</title>
        <authorList>
            <person name="Goeker M."/>
        </authorList>
    </citation>
    <scope>NUCLEOTIDE SEQUENCE [LARGE SCALE GENOMIC DNA]</scope>
    <source>
        <strain evidence="2 3">DSM 29492</strain>
    </source>
</reference>
<dbReference type="EMBL" id="JBEPMJ010000030">
    <property type="protein sequence ID" value="MET3751873.1"/>
    <property type="molecule type" value="Genomic_DNA"/>
</dbReference>
<keyword evidence="3" id="KW-1185">Reference proteome</keyword>
<evidence type="ECO:0008006" key="4">
    <source>
        <dbReference type="Google" id="ProtNLM"/>
    </source>
</evidence>
<keyword evidence="1" id="KW-1133">Transmembrane helix</keyword>
<keyword evidence="1" id="KW-0812">Transmembrane</keyword>
<feature type="transmembrane region" description="Helical" evidence="1">
    <location>
        <begin position="233"/>
        <end position="250"/>
    </location>
</feature>
<feature type="transmembrane region" description="Helical" evidence="1">
    <location>
        <begin position="103"/>
        <end position="120"/>
    </location>
</feature>
<evidence type="ECO:0000313" key="2">
    <source>
        <dbReference type="EMBL" id="MET3751873.1"/>
    </source>
</evidence>
<accession>A0ABV2M8X3</accession>
<proteinExistence type="predicted"/>
<name>A0ABV2M8X3_9FIRM</name>
<feature type="transmembrane region" description="Helical" evidence="1">
    <location>
        <begin position="338"/>
        <end position="363"/>
    </location>
</feature>
<keyword evidence="1" id="KW-0472">Membrane</keyword>
<protein>
    <recommendedName>
        <fullName evidence="4">O-antigen ligase domain-containing protein</fullName>
    </recommendedName>
</protein>
<feature type="transmembrane region" description="Helical" evidence="1">
    <location>
        <begin position="397"/>
        <end position="414"/>
    </location>
</feature>
<organism evidence="2 3">
    <name type="scientific">Blautia caecimuris</name>
    <dbReference type="NCBI Taxonomy" id="1796615"/>
    <lineage>
        <taxon>Bacteria</taxon>
        <taxon>Bacillati</taxon>
        <taxon>Bacillota</taxon>
        <taxon>Clostridia</taxon>
        <taxon>Lachnospirales</taxon>
        <taxon>Lachnospiraceae</taxon>
        <taxon>Blautia</taxon>
    </lineage>
</organism>
<evidence type="ECO:0000256" key="1">
    <source>
        <dbReference type="SAM" id="Phobius"/>
    </source>
</evidence>
<evidence type="ECO:0000313" key="3">
    <source>
        <dbReference type="Proteomes" id="UP001549106"/>
    </source>
</evidence>
<feature type="transmembrane region" description="Helical" evidence="1">
    <location>
        <begin position="174"/>
        <end position="198"/>
    </location>
</feature>
<dbReference type="Proteomes" id="UP001549106">
    <property type="component" value="Unassembled WGS sequence"/>
</dbReference>
<feature type="transmembrane region" description="Helical" evidence="1">
    <location>
        <begin position="43"/>
        <end position="60"/>
    </location>
</feature>
<feature type="transmembrane region" description="Helical" evidence="1">
    <location>
        <begin position="127"/>
        <end position="146"/>
    </location>
</feature>
<comment type="caution">
    <text evidence="2">The sequence shown here is derived from an EMBL/GenBank/DDBJ whole genome shotgun (WGS) entry which is preliminary data.</text>
</comment>
<feature type="transmembrane region" description="Helical" evidence="1">
    <location>
        <begin position="72"/>
        <end position="91"/>
    </location>
</feature>
<feature type="transmembrane region" description="Helical" evidence="1">
    <location>
        <begin position="262"/>
        <end position="287"/>
    </location>
</feature>